<accession>A0A6J4KGG3</accession>
<proteinExistence type="predicted"/>
<organism evidence="1">
    <name type="scientific">uncultured Lysobacter sp</name>
    <dbReference type="NCBI Taxonomy" id="271060"/>
    <lineage>
        <taxon>Bacteria</taxon>
        <taxon>Pseudomonadati</taxon>
        <taxon>Pseudomonadota</taxon>
        <taxon>Gammaproteobacteria</taxon>
        <taxon>Lysobacterales</taxon>
        <taxon>Lysobacteraceae</taxon>
        <taxon>Lysobacter</taxon>
        <taxon>environmental samples</taxon>
    </lineage>
</organism>
<protein>
    <submittedName>
        <fullName evidence="1">Uncharacterized protein</fullName>
    </submittedName>
</protein>
<evidence type="ECO:0000313" key="1">
    <source>
        <dbReference type="EMBL" id="CAA9304304.1"/>
    </source>
</evidence>
<dbReference type="EMBL" id="CADCUA010000082">
    <property type="protein sequence ID" value="CAA9304304.1"/>
    <property type="molecule type" value="Genomic_DNA"/>
</dbReference>
<reference evidence="1" key="1">
    <citation type="submission" date="2020-02" db="EMBL/GenBank/DDBJ databases">
        <authorList>
            <person name="Meier V. D."/>
        </authorList>
    </citation>
    <scope>NUCLEOTIDE SEQUENCE</scope>
    <source>
        <strain evidence="1">AVDCRST_MAG71</strain>
    </source>
</reference>
<dbReference type="AlphaFoldDB" id="A0A6J4KGG3"/>
<gene>
    <name evidence="1" type="ORF">AVDCRST_MAG71-306</name>
</gene>
<name>A0A6J4KGG3_9GAMM</name>
<sequence>MRADDVHSTALAQARRRIWPSSSPDAVMATVSAMGVRC</sequence>